<dbReference type="AlphaFoldDB" id="A0A0V7ZDQ4"/>
<reference evidence="1 2" key="1">
    <citation type="journal article" date="2015" name="Genome Announc.">
        <title>Draft Genome of the Euendolithic (true boring) Cyanobacterium Mastigocoleus testarum strain BC008.</title>
        <authorList>
            <person name="Guida B.S."/>
            <person name="Garcia-Pichel F."/>
        </authorList>
    </citation>
    <scope>NUCLEOTIDE SEQUENCE [LARGE SCALE GENOMIC DNA]</scope>
    <source>
        <strain evidence="1 2">BC008</strain>
    </source>
</reference>
<protein>
    <recommendedName>
        <fullName evidence="3">CopG family transcriptional regulator</fullName>
    </recommendedName>
</protein>
<proteinExistence type="predicted"/>
<dbReference type="OrthoDB" id="517436at2"/>
<dbReference type="EMBL" id="LMTZ01000151">
    <property type="protein sequence ID" value="KST62661.1"/>
    <property type="molecule type" value="Genomic_DNA"/>
</dbReference>
<comment type="caution">
    <text evidence="1">The sequence shown here is derived from an EMBL/GenBank/DDBJ whole genome shotgun (WGS) entry which is preliminary data.</text>
</comment>
<dbReference type="Proteomes" id="UP000053372">
    <property type="component" value="Unassembled WGS sequence"/>
</dbReference>
<keyword evidence="2" id="KW-1185">Reference proteome</keyword>
<accession>A0A0V7ZDQ4</accession>
<name>A0A0V7ZDQ4_9CYAN</name>
<evidence type="ECO:0008006" key="3">
    <source>
        <dbReference type="Google" id="ProtNLM"/>
    </source>
</evidence>
<sequence length="59" mass="6843">MPKIPLHIRISKRRKNKLQLYAAIKEKSITSLIEDWIDSLPQEEIDKNGAILSRLSIDD</sequence>
<gene>
    <name evidence="1" type="ORF">BC008_38170</name>
</gene>
<evidence type="ECO:0000313" key="1">
    <source>
        <dbReference type="EMBL" id="KST62661.1"/>
    </source>
</evidence>
<organism evidence="1 2">
    <name type="scientific">Mastigocoleus testarum BC008</name>
    <dbReference type="NCBI Taxonomy" id="371196"/>
    <lineage>
        <taxon>Bacteria</taxon>
        <taxon>Bacillati</taxon>
        <taxon>Cyanobacteriota</taxon>
        <taxon>Cyanophyceae</taxon>
        <taxon>Nostocales</taxon>
        <taxon>Hapalosiphonaceae</taxon>
        <taxon>Mastigocoleus</taxon>
    </lineage>
</organism>
<evidence type="ECO:0000313" key="2">
    <source>
        <dbReference type="Proteomes" id="UP000053372"/>
    </source>
</evidence>